<reference evidence="2 3" key="1">
    <citation type="journal article" date="2015" name="Nature">
        <title>rRNA introns, odd ribosomes, and small enigmatic genomes across a large radiation of phyla.</title>
        <authorList>
            <person name="Brown C.T."/>
            <person name="Hug L.A."/>
            <person name="Thomas B.C."/>
            <person name="Sharon I."/>
            <person name="Castelle C.J."/>
            <person name="Singh A."/>
            <person name="Wilkins M.J."/>
            <person name="Williams K.H."/>
            <person name="Banfield J.F."/>
        </authorList>
    </citation>
    <scope>NUCLEOTIDE SEQUENCE [LARGE SCALE GENOMIC DNA]</scope>
</reference>
<evidence type="ECO:0000313" key="2">
    <source>
        <dbReference type="EMBL" id="KKR97651.1"/>
    </source>
</evidence>
<gene>
    <name evidence="2" type="ORF">UU49_C0026G0006</name>
</gene>
<comment type="caution">
    <text evidence="2">The sequence shown here is derived from an EMBL/GenBank/DDBJ whole genome shotgun (WGS) entry which is preliminary data.</text>
</comment>
<feature type="transmembrane region" description="Helical" evidence="1">
    <location>
        <begin position="12"/>
        <end position="36"/>
    </location>
</feature>
<keyword evidence="1" id="KW-1133">Transmembrane helix</keyword>
<name>A0A0G0VDD4_9BACT</name>
<evidence type="ECO:0000256" key="1">
    <source>
        <dbReference type="SAM" id="Phobius"/>
    </source>
</evidence>
<keyword evidence="1" id="KW-0812">Transmembrane</keyword>
<protein>
    <submittedName>
        <fullName evidence="2">Uncharacterized protein</fullName>
    </submittedName>
</protein>
<proteinExistence type="predicted"/>
<keyword evidence="1" id="KW-0472">Membrane</keyword>
<accession>A0A0G0VDD4</accession>
<evidence type="ECO:0000313" key="3">
    <source>
        <dbReference type="Proteomes" id="UP000034108"/>
    </source>
</evidence>
<dbReference type="Proteomes" id="UP000034108">
    <property type="component" value="Unassembled WGS sequence"/>
</dbReference>
<dbReference type="EMBL" id="LCAV01000026">
    <property type="protein sequence ID" value="KKR97651.1"/>
    <property type="molecule type" value="Genomic_DNA"/>
</dbReference>
<sequence length="473" mass="49550">MTDVLKIGKKALTVSVVFTTILWSIGFAALVAPLVVKADVALVAGDVIQGTSTKNVFYYSADGKRYTFPTDKVFFSWYKDWSMVKKIPDAQMGNITIGGTVAYKAGTQLVKIQTDPKVYAVEPGGSIRWVETEAIAVSLYGSDWAKKVHDVDPTIFPYVYKVGSSVNTASYPVGALVKVGSDYFYVNAANSKQKVSADVLTANGFQTKYAVTAANLDGYTAGTDMATDVALKTVAGTGSAVVVGGGTTVVAGSGLTVALAADTPVAATIVTDSTNTTDGAQALIPAMKLNFTAAADGDVKVKTVKLTRTGISADTDVVNMYLYDGDTQLASSPSIATKVFTFNNSSGLFTVSKGTTKVITVKFDLKNSASAGITVGFQVVALGDIVTDGAAVTGNFPVQSNTMTGATVTDLGQFALANVSPTADADVDPGQVGYEIWRFTATTQSQDVELRSIKFTLIGSFNIADLKKPRIRP</sequence>
<organism evidence="2 3">
    <name type="scientific">Candidatus Magasanikbacteria bacterium GW2011_GWC2_41_17</name>
    <dbReference type="NCBI Taxonomy" id="1619048"/>
    <lineage>
        <taxon>Bacteria</taxon>
        <taxon>Candidatus Magasanikiibacteriota</taxon>
    </lineage>
</organism>
<dbReference type="AlphaFoldDB" id="A0A0G0VDD4"/>
<dbReference type="STRING" id="1619048.UU49_C0026G0006"/>